<organism evidence="2">
    <name type="scientific">Timema poppense</name>
    <name type="common">Walking stick</name>
    <dbReference type="NCBI Taxonomy" id="170557"/>
    <lineage>
        <taxon>Eukaryota</taxon>
        <taxon>Metazoa</taxon>
        <taxon>Ecdysozoa</taxon>
        <taxon>Arthropoda</taxon>
        <taxon>Hexapoda</taxon>
        <taxon>Insecta</taxon>
        <taxon>Pterygota</taxon>
        <taxon>Neoptera</taxon>
        <taxon>Polyneoptera</taxon>
        <taxon>Phasmatodea</taxon>
        <taxon>Timematodea</taxon>
        <taxon>Timematoidea</taxon>
        <taxon>Timematidae</taxon>
        <taxon>Timema</taxon>
    </lineage>
</organism>
<reference evidence="2" key="1">
    <citation type="submission" date="2020-11" db="EMBL/GenBank/DDBJ databases">
        <authorList>
            <person name="Tran Van P."/>
        </authorList>
    </citation>
    <scope>NUCLEOTIDE SEQUENCE</scope>
</reference>
<protein>
    <submittedName>
        <fullName evidence="2">Uncharacterized protein</fullName>
    </submittedName>
</protein>
<accession>A0A7R9DGP1</accession>
<name>A0A7R9DGP1_TIMPO</name>
<feature type="compositionally biased region" description="Basic residues" evidence="1">
    <location>
        <begin position="1"/>
        <end position="11"/>
    </location>
</feature>
<sequence length="84" mass="9434">MTFGLARKHGRTLSMTEANSVTKESGQARSGGEKGRGGHVTCAPVFMFNKAEGRPWSEDWRCQVPCPYHKCTRRGHFLDPPKDR</sequence>
<feature type="region of interest" description="Disordered" evidence="1">
    <location>
        <begin position="1"/>
        <end position="37"/>
    </location>
</feature>
<evidence type="ECO:0000256" key="1">
    <source>
        <dbReference type="SAM" id="MobiDB-lite"/>
    </source>
</evidence>
<gene>
    <name evidence="2" type="ORF">TPSB3V08_LOCUS9057</name>
</gene>
<feature type="compositionally biased region" description="Polar residues" evidence="1">
    <location>
        <begin position="13"/>
        <end position="28"/>
    </location>
</feature>
<dbReference type="AlphaFoldDB" id="A0A7R9DGP1"/>
<evidence type="ECO:0000313" key="2">
    <source>
        <dbReference type="EMBL" id="CAD7413496.1"/>
    </source>
</evidence>
<proteinExistence type="predicted"/>
<dbReference type="EMBL" id="OD006927">
    <property type="protein sequence ID" value="CAD7413496.1"/>
    <property type="molecule type" value="Genomic_DNA"/>
</dbReference>